<feature type="compositionally biased region" description="Basic and acidic residues" evidence="1">
    <location>
        <begin position="92"/>
        <end position="105"/>
    </location>
</feature>
<organism evidence="2 3">
    <name type="scientific">Punica granatum</name>
    <name type="common">Pomegranate</name>
    <dbReference type="NCBI Taxonomy" id="22663"/>
    <lineage>
        <taxon>Eukaryota</taxon>
        <taxon>Viridiplantae</taxon>
        <taxon>Streptophyta</taxon>
        <taxon>Embryophyta</taxon>
        <taxon>Tracheophyta</taxon>
        <taxon>Spermatophyta</taxon>
        <taxon>Magnoliopsida</taxon>
        <taxon>eudicotyledons</taxon>
        <taxon>Gunneridae</taxon>
        <taxon>Pentapetalae</taxon>
        <taxon>rosids</taxon>
        <taxon>malvids</taxon>
        <taxon>Myrtales</taxon>
        <taxon>Lythraceae</taxon>
        <taxon>Punica</taxon>
    </lineage>
</organism>
<dbReference type="AlphaFoldDB" id="A0A2I0LFN4"/>
<gene>
    <name evidence="2" type="ORF">CRG98_000115</name>
</gene>
<reference evidence="2 3" key="1">
    <citation type="submission" date="2017-11" db="EMBL/GenBank/DDBJ databases">
        <title>De-novo sequencing of pomegranate (Punica granatum L.) genome.</title>
        <authorList>
            <person name="Akparov Z."/>
            <person name="Amiraslanov A."/>
            <person name="Hajiyeva S."/>
            <person name="Abbasov M."/>
            <person name="Kaur K."/>
            <person name="Hamwieh A."/>
            <person name="Solovyev V."/>
            <person name="Salamov A."/>
            <person name="Braich B."/>
            <person name="Kosarev P."/>
            <person name="Mahmoud A."/>
            <person name="Hajiyev E."/>
            <person name="Babayeva S."/>
            <person name="Izzatullayeva V."/>
            <person name="Mammadov A."/>
            <person name="Mammadov A."/>
            <person name="Sharifova S."/>
            <person name="Ojaghi J."/>
            <person name="Eynullazada K."/>
            <person name="Bayramov B."/>
            <person name="Abdulazimova A."/>
            <person name="Shahmuradov I."/>
        </authorList>
    </citation>
    <scope>NUCLEOTIDE SEQUENCE [LARGE SCALE GENOMIC DNA]</scope>
    <source>
        <strain evidence="3">cv. AG2017</strain>
        <tissue evidence="2">Leaf</tissue>
    </source>
</reference>
<feature type="region of interest" description="Disordered" evidence="1">
    <location>
        <begin position="92"/>
        <end position="111"/>
    </location>
</feature>
<comment type="caution">
    <text evidence="2">The sequence shown here is derived from an EMBL/GenBank/DDBJ whole genome shotgun (WGS) entry which is preliminary data.</text>
</comment>
<evidence type="ECO:0000313" key="3">
    <source>
        <dbReference type="Proteomes" id="UP000233551"/>
    </source>
</evidence>
<keyword evidence="3" id="KW-1185">Reference proteome</keyword>
<dbReference type="EMBL" id="PGOL01000003">
    <property type="protein sequence ID" value="PKI79484.1"/>
    <property type="molecule type" value="Genomic_DNA"/>
</dbReference>
<sequence length="111" mass="12499">MAKHVLSSLLLTLCLRNPKRCPVTSASGSGRDRKARVLIYLLAVSILGGQTVEVVLDLDQRFTNFPWLSFMSLSLSWLSRFRARPWLSQRKTDGLRKEGDGKGKMDGSSWM</sequence>
<accession>A0A2I0LFN4</accession>
<proteinExistence type="predicted"/>
<evidence type="ECO:0000256" key="1">
    <source>
        <dbReference type="SAM" id="MobiDB-lite"/>
    </source>
</evidence>
<name>A0A2I0LFN4_PUNGR</name>
<evidence type="ECO:0000313" key="2">
    <source>
        <dbReference type="EMBL" id="PKI79484.1"/>
    </source>
</evidence>
<protein>
    <submittedName>
        <fullName evidence="2">Uncharacterized protein</fullName>
    </submittedName>
</protein>
<dbReference type="Proteomes" id="UP000233551">
    <property type="component" value="Unassembled WGS sequence"/>
</dbReference>